<reference evidence="2" key="2">
    <citation type="submission" date="2024-04" db="EMBL/GenBank/DDBJ databases">
        <authorList>
            <person name="Chen Y."/>
            <person name="Shah S."/>
            <person name="Dougan E. K."/>
            <person name="Thang M."/>
            <person name="Chan C."/>
        </authorList>
    </citation>
    <scope>NUCLEOTIDE SEQUENCE [LARGE SCALE GENOMIC DNA]</scope>
</reference>
<protein>
    <submittedName>
        <fullName evidence="1">Uncharacterized protein</fullName>
    </submittedName>
</protein>
<evidence type="ECO:0000313" key="3">
    <source>
        <dbReference type="Proteomes" id="UP001152797"/>
    </source>
</evidence>
<dbReference type="AlphaFoldDB" id="A0A9P1FFR7"/>
<dbReference type="Proteomes" id="UP001152797">
    <property type="component" value="Unassembled WGS sequence"/>
</dbReference>
<organism evidence="1">
    <name type="scientific">Cladocopium goreaui</name>
    <dbReference type="NCBI Taxonomy" id="2562237"/>
    <lineage>
        <taxon>Eukaryota</taxon>
        <taxon>Sar</taxon>
        <taxon>Alveolata</taxon>
        <taxon>Dinophyceae</taxon>
        <taxon>Suessiales</taxon>
        <taxon>Symbiodiniaceae</taxon>
        <taxon>Cladocopium</taxon>
    </lineage>
</organism>
<dbReference type="EMBL" id="CAMXCT020000132">
    <property type="protein sequence ID" value="CAL1127766.1"/>
    <property type="molecule type" value="Genomic_DNA"/>
</dbReference>
<name>A0A9P1FFR7_9DINO</name>
<dbReference type="EMBL" id="CAMXCT030000132">
    <property type="protein sequence ID" value="CAL4761703.1"/>
    <property type="molecule type" value="Genomic_DNA"/>
</dbReference>
<reference evidence="1" key="1">
    <citation type="submission" date="2022-10" db="EMBL/GenBank/DDBJ databases">
        <authorList>
            <person name="Chen Y."/>
            <person name="Dougan E. K."/>
            <person name="Chan C."/>
            <person name="Rhodes N."/>
            <person name="Thang M."/>
        </authorList>
    </citation>
    <scope>NUCLEOTIDE SEQUENCE</scope>
</reference>
<evidence type="ECO:0000313" key="2">
    <source>
        <dbReference type="EMBL" id="CAL1127766.1"/>
    </source>
</evidence>
<keyword evidence="3" id="KW-1185">Reference proteome</keyword>
<gene>
    <name evidence="1" type="ORF">C1SCF055_LOCUS2796</name>
</gene>
<evidence type="ECO:0000313" key="1">
    <source>
        <dbReference type="EMBL" id="CAI3974391.1"/>
    </source>
</evidence>
<accession>A0A9P1FFR7</accession>
<sequence>MFHEMEILRVLPKEDVTEFRLVSRQPSRRTVEVTLNSSCFRVMTDSQEGLKDQTFESFEQLLSALDGADAFGSRLCDLVSQQLAAEMAGSDEQQLR</sequence>
<comment type="caution">
    <text evidence="1">The sequence shown here is derived from an EMBL/GenBank/DDBJ whole genome shotgun (WGS) entry which is preliminary data.</text>
</comment>
<dbReference type="EMBL" id="CAMXCT010000132">
    <property type="protein sequence ID" value="CAI3974391.1"/>
    <property type="molecule type" value="Genomic_DNA"/>
</dbReference>
<proteinExistence type="predicted"/>
<dbReference type="OrthoDB" id="412349at2759"/>